<feature type="compositionally biased region" description="Basic and acidic residues" evidence="4">
    <location>
        <begin position="520"/>
        <end position="533"/>
    </location>
</feature>
<feature type="compositionally biased region" description="Basic and acidic residues" evidence="4">
    <location>
        <begin position="654"/>
        <end position="663"/>
    </location>
</feature>
<dbReference type="GO" id="GO:0006405">
    <property type="term" value="P:RNA export from nucleus"/>
    <property type="evidence" value="ECO:0007669"/>
    <property type="project" value="TreeGrafter"/>
</dbReference>
<accession>A0A367YNQ2</accession>
<feature type="compositionally biased region" description="Gly residues" evidence="4">
    <location>
        <begin position="1012"/>
        <end position="1022"/>
    </location>
</feature>
<feature type="compositionally biased region" description="Basic and acidic residues" evidence="4">
    <location>
        <begin position="689"/>
        <end position="699"/>
    </location>
</feature>
<dbReference type="PANTHER" id="PTHR23193:SF23">
    <property type="entry name" value="NUCLEAR PORE COMPLEX PROTEIN NUP153"/>
    <property type="match status" value="1"/>
</dbReference>
<proteinExistence type="predicted"/>
<evidence type="ECO:0000256" key="4">
    <source>
        <dbReference type="SAM" id="MobiDB-lite"/>
    </source>
</evidence>
<evidence type="ECO:0000313" key="6">
    <source>
        <dbReference type="Proteomes" id="UP000253472"/>
    </source>
</evidence>
<feature type="compositionally biased region" description="Basic and acidic residues" evidence="4">
    <location>
        <begin position="585"/>
        <end position="599"/>
    </location>
</feature>
<dbReference type="GO" id="GO:0006606">
    <property type="term" value="P:protein import into nucleus"/>
    <property type="evidence" value="ECO:0007669"/>
    <property type="project" value="TreeGrafter"/>
</dbReference>
<feature type="compositionally biased region" description="Low complexity" evidence="4">
    <location>
        <begin position="30"/>
        <end position="43"/>
    </location>
</feature>
<feature type="compositionally biased region" description="Low complexity" evidence="4">
    <location>
        <begin position="635"/>
        <end position="649"/>
    </location>
</feature>
<feature type="compositionally biased region" description="Polar residues" evidence="4">
    <location>
        <begin position="44"/>
        <end position="54"/>
    </location>
</feature>
<evidence type="ECO:0000256" key="2">
    <source>
        <dbReference type="ARBA" id="ARBA00022448"/>
    </source>
</evidence>
<dbReference type="InterPro" id="IPR026054">
    <property type="entry name" value="Nucleoporin"/>
</dbReference>
<keyword evidence="2" id="KW-0813">Transport</keyword>
<evidence type="ECO:0000313" key="5">
    <source>
        <dbReference type="EMBL" id="RCK66641.1"/>
    </source>
</evidence>
<feature type="compositionally biased region" description="Polar residues" evidence="4">
    <location>
        <begin position="849"/>
        <end position="859"/>
    </location>
</feature>
<feature type="region of interest" description="Disordered" evidence="4">
    <location>
        <begin position="985"/>
        <end position="1044"/>
    </location>
</feature>
<feature type="compositionally biased region" description="Low complexity" evidence="4">
    <location>
        <begin position="872"/>
        <end position="881"/>
    </location>
</feature>
<feature type="compositionally biased region" description="Polar residues" evidence="4">
    <location>
        <begin position="9"/>
        <end position="23"/>
    </location>
</feature>
<feature type="compositionally biased region" description="Basic and acidic residues" evidence="4">
    <location>
        <begin position="486"/>
        <end position="495"/>
    </location>
</feature>
<feature type="compositionally biased region" description="Polar residues" evidence="4">
    <location>
        <begin position="909"/>
        <end position="932"/>
    </location>
</feature>
<dbReference type="Proteomes" id="UP000253472">
    <property type="component" value="Unassembled WGS sequence"/>
</dbReference>
<keyword evidence="3" id="KW-0539">Nucleus</keyword>
<sequence length="1044" mass="112265">MTTQRKRSVSPNTKTSFVNNSSEEPTRPTFSSYFSKFKQSFISPSPSTETATNEAQDKQKQQPPVDLNIDDHSLANFRPSDKRRRLSIQSHPSPQGIPRSSAAFSPQFLPRQRSYLIMYNDVKTNEEELNNDLEVRVTAKESRGMDDRDESPFVDLPQAPNAGIILGGGSVGETSDGEAQDGVDIEVDEEQIQEVVEYAPLYQDESGNIVRPPFINLDPRERYQLLQLKRSIETSEALQQRIKYMVNPNETFSRRLKGTNKVETSTQTHDLGYLNSRLNFKRKLEPQSYIQQRPAKKQKRKGFAMENFEYDVKSEEPIATTSSLNGVLGAVSKPKFKDHSKVEDKTITHIIPREDEEPISKKFSQQGAASANRDLFGRQDTSQLKLDDNYIKQSDSISDIIKLKDNLGDHDKAKKASAGPSSGFKFNINKDDFKEVIDARKQNDEMLEKAKAPKSDLFQKPAESKVTSADAKLKLLFGLPNNESSLKQDEEKNEAPKFSFGNKPAEPKEVPKFTLSKTTTPEEPKEQSEEPKKTSLFSFGKTDEKKDDSPKPSLFGDKKDTEQPPKPLFSFGAKKDSAPAFSFGGKKESTPASLDDNKDAPTVSFSFGAKKDDEKPKQDEPKPLFLLSGVTSKDSTPSTPNTASTPPFSFGGAPKDDKKEEAPKTGLFGFGQNSASAGTSTTGTFKFGPGEEKPSKRPQEDEEEKKDEPEEQQPATKKVNFNTPTPQPTLFSFGSATSSTSKPAFNLGAATIEKKDTTPGASSVATSTPAPVTAPPTSGTFSFTSASKPTPPASGNPSFKFASGVTPPAGVKPQFNFSGPTGSSAPAFGGFGQPTTSLGGATNAPPFGQSGTFGQPSQGAGSGVFGQSPAPGTTTTTTTTTAGGGAFGQANNIFGSKSAPSTTPAPSNVFGSRPTTPTFNFAGASNASAPTNGNPPLPAPMPSGVPLFNFTGSKESTPDPASIFGQHNVNRSATSTPFGNTMNNNMFGQQPQQQPNMFGGNANAPSTSFGFGSAGGSGGPVVNGGVPTPVVNPRRIIQPRSRRR</sequence>
<dbReference type="PANTHER" id="PTHR23193">
    <property type="entry name" value="NUCLEAR PORE COMPLEX PROTEIN NUP"/>
    <property type="match status" value="1"/>
</dbReference>
<dbReference type="GO" id="GO:0017056">
    <property type="term" value="F:structural constituent of nuclear pore"/>
    <property type="evidence" value="ECO:0007669"/>
    <property type="project" value="TreeGrafter"/>
</dbReference>
<comment type="caution">
    <text evidence="5">The sequence shown here is derived from an EMBL/GenBank/DDBJ whole genome shotgun (WGS) entry which is preliminary data.</text>
</comment>
<protein>
    <submittedName>
        <fullName evidence="5">Nucleoporin NSP1</fullName>
    </submittedName>
</protein>
<feature type="compositionally biased region" description="Acidic residues" evidence="4">
    <location>
        <begin position="700"/>
        <end position="711"/>
    </location>
</feature>
<feature type="compositionally biased region" description="Low complexity" evidence="4">
    <location>
        <begin position="898"/>
        <end position="907"/>
    </location>
</feature>
<feature type="compositionally biased region" description="Basic and acidic residues" evidence="4">
    <location>
        <begin position="541"/>
        <end position="563"/>
    </location>
</feature>
<feature type="compositionally biased region" description="Polar residues" evidence="4">
    <location>
        <begin position="985"/>
        <end position="996"/>
    </location>
</feature>
<gene>
    <name evidence="5" type="primary">NSP1_0</name>
    <name evidence="5" type="ORF">Cantr_02481</name>
</gene>
<feature type="compositionally biased region" description="Low complexity" evidence="4">
    <location>
        <begin position="1023"/>
        <end position="1044"/>
    </location>
</feature>
<feature type="region of interest" description="Disordered" evidence="4">
    <location>
        <begin position="480"/>
        <end position="940"/>
    </location>
</feature>
<feature type="region of interest" description="Disordered" evidence="4">
    <location>
        <begin position="1"/>
        <end position="105"/>
    </location>
</feature>
<organism evidence="5 6">
    <name type="scientific">Candida viswanathii</name>
    <dbReference type="NCBI Taxonomy" id="5486"/>
    <lineage>
        <taxon>Eukaryota</taxon>
        <taxon>Fungi</taxon>
        <taxon>Dikarya</taxon>
        <taxon>Ascomycota</taxon>
        <taxon>Saccharomycotina</taxon>
        <taxon>Pichiomycetes</taxon>
        <taxon>Debaryomycetaceae</taxon>
        <taxon>Candida/Lodderomyces clade</taxon>
        <taxon>Candida</taxon>
    </lineage>
</organism>
<evidence type="ECO:0000256" key="1">
    <source>
        <dbReference type="ARBA" id="ARBA00004123"/>
    </source>
</evidence>
<keyword evidence="6" id="KW-1185">Reference proteome</keyword>
<feature type="compositionally biased region" description="Low complexity" evidence="4">
    <location>
        <begin position="674"/>
        <end position="684"/>
    </location>
</feature>
<feature type="compositionally biased region" description="Basic and acidic residues" evidence="4">
    <location>
        <begin position="609"/>
        <end position="622"/>
    </location>
</feature>
<dbReference type="EMBL" id="QLNQ01000001">
    <property type="protein sequence ID" value="RCK66641.1"/>
    <property type="molecule type" value="Genomic_DNA"/>
</dbReference>
<comment type="subcellular location">
    <subcellularLocation>
        <location evidence="1">Nucleus</location>
    </subcellularLocation>
</comment>
<feature type="compositionally biased region" description="Low complexity" evidence="4">
    <location>
        <begin position="758"/>
        <end position="780"/>
    </location>
</feature>
<reference evidence="5 6" key="1">
    <citation type="submission" date="2018-06" db="EMBL/GenBank/DDBJ databases">
        <title>Whole genome sequencing of Candida tropicalis (genome annotated by CSBL at Korea University).</title>
        <authorList>
            <person name="Ahn J."/>
        </authorList>
    </citation>
    <scope>NUCLEOTIDE SEQUENCE [LARGE SCALE GENOMIC DNA]</scope>
    <source>
        <strain evidence="5 6">ATCC 20962</strain>
    </source>
</reference>
<name>A0A367YNQ2_9ASCO</name>
<dbReference type="GO" id="GO:0008139">
    <property type="term" value="F:nuclear localization sequence binding"/>
    <property type="evidence" value="ECO:0007669"/>
    <property type="project" value="TreeGrafter"/>
</dbReference>
<evidence type="ECO:0000256" key="3">
    <source>
        <dbReference type="ARBA" id="ARBA00023242"/>
    </source>
</evidence>
<feature type="compositionally biased region" description="Polar residues" evidence="4">
    <location>
        <begin position="719"/>
        <end position="743"/>
    </location>
</feature>
<dbReference type="GO" id="GO:0005643">
    <property type="term" value="C:nuclear pore"/>
    <property type="evidence" value="ECO:0007669"/>
    <property type="project" value="TreeGrafter"/>
</dbReference>
<dbReference type="AlphaFoldDB" id="A0A367YNQ2"/>
<dbReference type="STRING" id="5486.A0A367YNQ2"/>
<dbReference type="OrthoDB" id="4095576at2759"/>
<feature type="compositionally biased region" description="Polar residues" evidence="4">
    <location>
        <begin position="815"/>
        <end position="824"/>
    </location>
</feature>